<feature type="domain" description="G-protein coupled receptors family 1 profile" evidence="13">
    <location>
        <begin position="57"/>
        <end position="300"/>
    </location>
</feature>
<feature type="transmembrane region" description="Helical" evidence="12">
    <location>
        <begin position="118"/>
        <end position="135"/>
    </location>
</feature>
<dbReference type="PROSITE" id="PS00237">
    <property type="entry name" value="G_PROTEIN_RECEP_F1_1"/>
    <property type="match status" value="1"/>
</dbReference>
<evidence type="ECO:0000256" key="11">
    <source>
        <dbReference type="RuleBase" id="RU000688"/>
    </source>
</evidence>
<evidence type="ECO:0000256" key="3">
    <source>
        <dbReference type="ARBA" id="ARBA00022692"/>
    </source>
</evidence>
<feature type="transmembrane region" description="Helical" evidence="12">
    <location>
        <begin position="156"/>
        <end position="177"/>
    </location>
</feature>
<keyword evidence="10" id="KW-1015">Disulfide bond</keyword>
<feature type="disulfide bond" evidence="10">
    <location>
        <begin position="180"/>
        <end position="187"/>
    </location>
</feature>
<feature type="transmembrane region" description="Helical" evidence="12">
    <location>
        <begin position="78"/>
        <end position="98"/>
    </location>
</feature>
<dbReference type="InterPro" id="IPR004061">
    <property type="entry name" value="S1P_rcpt"/>
</dbReference>
<dbReference type="Gene3D" id="1.20.1070.10">
    <property type="entry name" value="Rhodopsin 7-helix transmembrane proteins"/>
    <property type="match status" value="1"/>
</dbReference>
<protein>
    <recommendedName>
        <fullName evidence="13">G-protein coupled receptors family 1 profile domain-containing protein</fullName>
    </recommendedName>
</protein>
<feature type="transmembrane region" description="Helical" evidence="12">
    <location>
        <begin position="42"/>
        <end position="66"/>
    </location>
</feature>
<evidence type="ECO:0000256" key="1">
    <source>
        <dbReference type="ARBA" id="ARBA00004651"/>
    </source>
</evidence>
<evidence type="ECO:0000256" key="5">
    <source>
        <dbReference type="ARBA" id="ARBA00023040"/>
    </source>
</evidence>
<dbReference type="InterPro" id="IPR017452">
    <property type="entry name" value="GPCR_Rhodpsn_7TM"/>
</dbReference>
<keyword evidence="8" id="KW-0325">Glycoprotein</keyword>
<sequence length="373" mass="41609">MNVTHENLYCLELMSKRNINIILWHYNMTGRLIGRSSKGVGIFHLLGILISVFIILLNLAVLVALLRDFRMRRWVHCCLGNIALSDLLAGISYLINLFLSGPKTFLLTPELWFLREGLVFTTLAASTFSLLVTAVERYSTMVVPVTESHSAKSMRVHGLIVMCWVVAAVVGFMPLFGWNCLCQIENCSSLLPLYSRYYILFSLTLLGATLVGIISFYCTIYYLVCTSGKRVAVTNSSRRSFHLLKTVLIILSSFVLCWSPLFFFLLADSSCAPPSCKSPLGLEWVLAVAVLNSAINPLIYSFRSSEMRRAVFELFFCVCIRSGMKLPACCQLDNEITSGSSNEGSNRQRSNVRLSRTISIRSPLTSISSAPSQ</sequence>
<proteinExistence type="inferred from homology"/>
<dbReference type="PRINTS" id="PR00237">
    <property type="entry name" value="GPCRRHODOPSN"/>
</dbReference>
<evidence type="ECO:0000256" key="7">
    <source>
        <dbReference type="ARBA" id="ARBA00023170"/>
    </source>
</evidence>
<dbReference type="PRINTS" id="PR01523">
    <property type="entry name" value="S1PRECEPTOR"/>
</dbReference>
<evidence type="ECO:0000256" key="4">
    <source>
        <dbReference type="ARBA" id="ARBA00022989"/>
    </source>
</evidence>
<accession>A0A8T2KEM4</accession>
<dbReference type="AlphaFoldDB" id="A0A8T2KEM4"/>
<feature type="disulfide bond" evidence="10">
    <location>
        <begin position="271"/>
        <end position="276"/>
    </location>
</feature>
<evidence type="ECO:0000256" key="6">
    <source>
        <dbReference type="ARBA" id="ARBA00023136"/>
    </source>
</evidence>
<dbReference type="PROSITE" id="PS50262">
    <property type="entry name" value="G_PROTEIN_RECEP_F1_2"/>
    <property type="match status" value="1"/>
</dbReference>
<feature type="transmembrane region" description="Helical" evidence="12">
    <location>
        <begin position="284"/>
        <end position="302"/>
    </location>
</feature>
<dbReference type="EMBL" id="JAACNH010000001">
    <property type="protein sequence ID" value="KAG8454783.1"/>
    <property type="molecule type" value="Genomic_DNA"/>
</dbReference>
<dbReference type="InterPro" id="IPR000276">
    <property type="entry name" value="GPCR_Rhodpsn"/>
</dbReference>
<feature type="transmembrane region" description="Helical" evidence="12">
    <location>
        <begin position="197"/>
        <end position="223"/>
    </location>
</feature>
<evidence type="ECO:0000313" key="14">
    <source>
        <dbReference type="EMBL" id="KAG8454783.1"/>
    </source>
</evidence>
<name>A0A8T2KEM4_9PIPI</name>
<dbReference type="GO" id="GO:0038036">
    <property type="term" value="F:sphingosine-1-phosphate receptor activity"/>
    <property type="evidence" value="ECO:0007669"/>
    <property type="project" value="InterPro"/>
</dbReference>
<keyword evidence="15" id="KW-1185">Reference proteome</keyword>
<keyword evidence="7 11" id="KW-0675">Receptor</keyword>
<evidence type="ECO:0000259" key="13">
    <source>
        <dbReference type="PROSITE" id="PS50262"/>
    </source>
</evidence>
<dbReference type="Pfam" id="PF00001">
    <property type="entry name" value="7tm_1"/>
    <property type="match status" value="1"/>
</dbReference>
<organism evidence="14 15">
    <name type="scientific">Hymenochirus boettgeri</name>
    <name type="common">Congo dwarf clawed frog</name>
    <dbReference type="NCBI Taxonomy" id="247094"/>
    <lineage>
        <taxon>Eukaryota</taxon>
        <taxon>Metazoa</taxon>
        <taxon>Chordata</taxon>
        <taxon>Craniata</taxon>
        <taxon>Vertebrata</taxon>
        <taxon>Euteleostomi</taxon>
        <taxon>Amphibia</taxon>
        <taxon>Batrachia</taxon>
        <taxon>Anura</taxon>
        <taxon>Pipoidea</taxon>
        <taxon>Pipidae</taxon>
        <taxon>Pipinae</taxon>
        <taxon>Hymenochirus</taxon>
    </lineage>
</organism>
<evidence type="ECO:0000256" key="2">
    <source>
        <dbReference type="ARBA" id="ARBA00022475"/>
    </source>
</evidence>
<evidence type="ECO:0000256" key="10">
    <source>
        <dbReference type="PIRSR" id="PIRSR604061-50"/>
    </source>
</evidence>
<evidence type="ECO:0000313" key="15">
    <source>
        <dbReference type="Proteomes" id="UP000812440"/>
    </source>
</evidence>
<comment type="subcellular location">
    <subcellularLocation>
        <location evidence="1">Cell membrane</location>
        <topology evidence="1">Multi-pass membrane protein</topology>
    </subcellularLocation>
</comment>
<keyword evidence="4 12" id="KW-1133">Transmembrane helix</keyword>
<dbReference type="Proteomes" id="UP000812440">
    <property type="component" value="Chromosome 1"/>
</dbReference>
<keyword evidence="5 11" id="KW-0297">G-protein coupled receptor</keyword>
<dbReference type="SUPFAM" id="SSF81321">
    <property type="entry name" value="Family A G protein-coupled receptor-like"/>
    <property type="match status" value="1"/>
</dbReference>
<keyword evidence="6 12" id="KW-0472">Membrane</keyword>
<keyword evidence="2" id="KW-1003">Cell membrane</keyword>
<gene>
    <name evidence="14" type="ORF">GDO86_001125</name>
</gene>
<feature type="transmembrane region" description="Helical" evidence="12">
    <location>
        <begin position="243"/>
        <end position="264"/>
    </location>
</feature>
<comment type="similarity">
    <text evidence="11">Belongs to the G-protein coupled receptor 1 family.</text>
</comment>
<evidence type="ECO:0000256" key="9">
    <source>
        <dbReference type="ARBA" id="ARBA00023224"/>
    </source>
</evidence>
<evidence type="ECO:0000256" key="8">
    <source>
        <dbReference type="ARBA" id="ARBA00023180"/>
    </source>
</evidence>
<comment type="caution">
    <text evidence="14">The sequence shown here is derived from an EMBL/GenBank/DDBJ whole genome shotgun (WGS) entry which is preliminary data.</text>
</comment>
<dbReference type="OrthoDB" id="9930460at2759"/>
<dbReference type="PANTHER" id="PTHR22750">
    <property type="entry name" value="G-PROTEIN COUPLED RECEPTOR"/>
    <property type="match status" value="1"/>
</dbReference>
<reference evidence="14" key="1">
    <citation type="thesis" date="2020" institute="ProQuest LLC" country="789 East Eisenhower Parkway, Ann Arbor, MI, USA">
        <title>Comparative Genomics and Chromosome Evolution.</title>
        <authorList>
            <person name="Mudd A.B."/>
        </authorList>
    </citation>
    <scope>NUCLEOTIDE SEQUENCE</scope>
    <source>
        <strain evidence="14">Female2</strain>
        <tissue evidence="14">Blood</tissue>
    </source>
</reference>
<keyword evidence="9 11" id="KW-0807">Transducer</keyword>
<evidence type="ECO:0000256" key="12">
    <source>
        <dbReference type="SAM" id="Phobius"/>
    </source>
</evidence>
<dbReference type="GO" id="GO:0005886">
    <property type="term" value="C:plasma membrane"/>
    <property type="evidence" value="ECO:0007669"/>
    <property type="project" value="UniProtKB-SubCell"/>
</dbReference>
<keyword evidence="3 11" id="KW-0812">Transmembrane</keyword>